<dbReference type="SUPFAM" id="SSF51306">
    <property type="entry name" value="LexA/Signal peptidase"/>
    <property type="match status" value="1"/>
</dbReference>
<dbReference type="RefSeq" id="WP_051610537.1">
    <property type="nucleotide sequence ID" value="NZ_BSOR01000022.1"/>
</dbReference>
<protein>
    <recommendedName>
        <fullName evidence="4">HTH cro/C1-type domain-containing protein</fullName>
    </recommendedName>
</protein>
<dbReference type="InterPro" id="IPR036286">
    <property type="entry name" value="LexA/Signal_pep-like_sf"/>
</dbReference>
<gene>
    <name evidence="5" type="ORF">GCM10007878_13730</name>
</gene>
<dbReference type="Proteomes" id="UP001156682">
    <property type="component" value="Unassembled WGS sequence"/>
</dbReference>
<reference evidence="6" key="1">
    <citation type="journal article" date="2019" name="Int. J. Syst. Evol. Microbiol.">
        <title>The Global Catalogue of Microorganisms (GCM) 10K type strain sequencing project: providing services to taxonomists for standard genome sequencing and annotation.</title>
        <authorList>
            <consortium name="The Broad Institute Genomics Platform"/>
            <consortium name="The Broad Institute Genome Sequencing Center for Infectious Disease"/>
            <person name="Wu L."/>
            <person name="Ma J."/>
        </authorList>
    </citation>
    <scope>NUCLEOTIDE SEQUENCE [LARGE SCALE GENOMIC DNA]</scope>
    <source>
        <strain evidence="6">NBRC 100033</strain>
    </source>
</reference>
<keyword evidence="1" id="KW-0805">Transcription regulation</keyword>
<dbReference type="InterPro" id="IPR015927">
    <property type="entry name" value="Peptidase_S24_S26A/B/C"/>
</dbReference>
<sequence length="235" mass="26085">MRKINSTDKVLRELMRVAGVNQVGLSRKTGVKQSTISRILNPTGSSGIKNPTDQQLRPLADFLACTVDQLRGYQALDQENLNYSVKEDELAVNPAEPRQEFISLLSASSEPGTNHFKSHNEIPFHRDWLSKMGVKPVNLRATYAVGNSMYPSIADGDVLLVNICDQQPKSGKVYALYRPDNSISIKRLNEKLTGGWIISNDNPNKHSHPDEECDDSILNTLPIAGRVVWRGGSVF</sequence>
<evidence type="ECO:0000256" key="1">
    <source>
        <dbReference type="ARBA" id="ARBA00023015"/>
    </source>
</evidence>
<evidence type="ECO:0000313" key="5">
    <source>
        <dbReference type="EMBL" id="GLR63935.1"/>
    </source>
</evidence>
<keyword evidence="6" id="KW-1185">Reference proteome</keyword>
<name>A0ABQ6A1F7_9GAMM</name>
<dbReference type="PANTHER" id="PTHR40661:SF1">
    <property type="entry name" value="HTH CRO_C1-TYPE DOMAIN-CONTAINING PROTEIN"/>
    <property type="match status" value="1"/>
</dbReference>
<dbReference type="Pfam" id="PF00717">
    <property type="entry name" value="Peptidase_S24"/>
    <property type="match status" value="1"/>
</dbReference>
<comment type="caution">
    <text evidence="5">The sequence shown here is derived from an EMBL/GenBank/DDBJ whole genome shotgun (WGS) entry which is preliminary data.</text>
</comment>
<dbReference type="SMART" id="SM00530">
    <property type="entry name" value="HTH_XRE"/>
    <property type="match status" value="1"/>
</dbReference>
<keyword evidence="2" id="KW-0238">DNA-binding</keyword>
<dbReference type="InterPro" id="IPR001387">
    <property type="entry name" value="Cro/C1-type_HTH"/>
</dbReference>
<dbReference type="PANTHER" id="PTHR40661">
    <property type="match status" value="1"/>
</dbReference>
<accession>A0ABQ6A1F7</accession>
<dbReference type="Gene3D" id="1.10.260.40">
    <property type="entry name" value="lambda repressor-like DNA-binding domains"/>
    <property type="match status" value="1"/>
</dbReference>
<dbReference type="PROSITE" id="PS50943">
    <property type="entry name" value="HTH_CROC1"/>
    <property type="match status" value="1"/>
</dbReference>
<dbReference type="InterPro" id="IPR010982">
    <property type="entry name" value="Lambda_DNA-bd_dom_sf"/>
</dbReference>
<keyword evidence="3" id="KW-0804">Transcription</keyword>
<dbReference type="CDD" id="cd06529">
    <property type="entry name" value="S24_LexA-like"/>
    <property type="match status" value="1"/>
</dbReference>
<dbReference type="EMBL" id="BSOR01000022">
    <property type="protein sequence ID" value="GLR63935.1"/>
    <property type="molecule type" value="Genomic_DNA"/>
</dbReference>
<evidence type="ECO:0000313" key="6">
    <source>
        <dbReference type="Proteomes" id="UP001156682"/>
    </source>
</evidence>
<dbReference type="Gene3D" id="2.10.109.10">
    <property type="entry name" value="Umud Fragment, subunit A"/>
    <property type="match status" value="1"/>
</dbReference>
<dbReference type="SUPFAM" id="SSF47413">
    <property type="entry name" value="lambda repressor-like DNA-binding domains"/>
    <property type="match status" value="1"/>
</dbReference>
<proteinExistence type="predicted"/>
<dbReference type="CDD" id="cd00093">
    <property type="entry name" value="HTH_XRE"/>
    <property type="match status" value="1"/>
</dbReference>
<organism evidence="5 6">
    <name type="scientific">Marinospirillum insulare</name>
    <dbReference type="NCBI Taxonomy" id="217169"/>
    <lineage>
        <taxon>Bacteria</taxon>
        <taxon>Pseudomonadati</taxon>
        <taxon>Pseudomonadota</taxon>
        <taxon>Gammaproteobacteria</taxon>
        <taxon>Oceanospirillales</taxon>
        <taxon>Oceanospirillaceae</taxon>
        <taxon>Marinospirillum</taxon>
    </lineage>
</organism>
<evidence type="ECO:0000256" key="3">
    <source>
        <dbReference type="ARBA" id="ARBA00023163"/>
    </source>
</evidence>
<dbReference type="InterPro" id="IPR039418">
    <property type="entry name" value="LexA-like"/>
</dbReference>
<feature type="domain" description="HTH cro/C1-type" evidence="4">
    <location>
        <begin position="11"/>
        <end position="70"/>
    </location>
</feature>
<evidence type="ECO:0000259" key="4">
    <source>
        <dbReference type="PROSITE" id="PS50943"/>
    </source>
</evidence>
<evidence type="ECO:0000256" key="2">
    <source>
        <dbReference type="ARBA" id="ARBA00023125"/>
    </source>
</evidence>